<dbReference type="GO" id="GO:0071013">
    <property type="term" value="C:catalytic step 2 spliceosome"/>
    <property type="evidence" value="ECO:0007669"/>
    <property type="project" value="InterPro"/>
</dbReference>
<keyword evidence="3" id="KW-0507">mRNA processing</keyword>
<evidence type="ECO:0000256" key="6">
    <source>
        <dbReference type="ARBA" id="ARBA00023187"/>
    </source>
</evidence>
<feature type="compositionally biased region" description="Acidic residues" evidence="10">
    <location>
        <begin position="275"/>
        <end position="287"/>
    </location>
</feature>
<feature type="repeat" description="WD" evidence="9">
    <location>
        <begin position="531"/>
        <end position="565"/>
    </location>
</feature>
<keyword evidence="2 9" id="KW-0853">WD repeat</keyword>
<dbReference type="PANTHER" id="PTHR43979:SF1">
    <property type="entry name" value="PRE-MRNA-PROCESSING FACTOR 17"/>
    <property type="match status" value="1"/>
</dbReference>
<dbReference type="PROSITE" id="PS50294">
    <property type="entry name" value="WD_REPEATS_REGION"/>
    <property type="match status" value="4"/>
</dbReference>
<dbReference type="SMART" id="SM00320">
    <property type="entry name" value="WD40"/>
    <property type="match status" value="7"/>
</dbReference>
<dbReference type="CDD" id="cd00200">
    <property type="entry name" value="WD40"/>
    <property type="match status" value="1"/>
</dbReference>
<feature type="compositionally biased region" description="Polar residues" evidence="10">
    <location>
        <begin position="68"/>
        <end position="89"/>
    </location>
</feature>
<name>A0A2S4UVL8_9BASI</name>
<feature type="repeat" description="WD" evidence="9">
    <location>
        <begin position="445"/>
        <end position="486"/>
    </location>
</feature>
<protein>
    <recommendedName>
        <fullName evidence="8">Pre-mRNA-processing factor 17</fullName>
    </recommendedName>
</protein>
<keyword evidence="12" id="KW-1185">Reference proteome</keyword>
<keyword evidence="5" id="KW-0677">Repeat</keyword>
<dbReference type="InterPro" id="IPR015943">
    <property type="entry name" value="WD40/YVTN_repeat-like_dom_sf"/>
</dbReference>
<dbReference type="InterPro" id="IPR036322">
    <property type="entry name" value="WD40_repeat_dom_sf"/>
</dbReference>
<feature type="repeat" description="WD" evidence="9">
    <location>
        <begin position="401"/>
        <end position="435"/>
    </location>
</feature>
<dbReference type="EMBL" id="PKSL01000162">
    <property type="protein sequence ID" value="POW01271.1"/>
    <property type="molecule type" value="Genomic_DNA"/>
</dbReference>
<dbReference type="InterPro" id="IPR019775">
    <property type="entry name" value="WD40_repeat_CS"/>
</dbReference>
<comment type="subcellular location">
    <subcellularLocation>
        <location evidence="1">Nucleus</location>
    </subcellularLocation>
</comment>
<evidence type="ECO:0000313" key="12">
    <source>
        <dbReference type="Proteomes" id="UP000239156"/>
    </source>
</evidence>
<evidence type="ECO:0000313" key="11">
    <source>
        <dbReference type="EMBL" id="POW01271.1"/>
    </source>
</evidence>
<dbReference type="InterPro" id="IPR020472">
    <property type="entry name" value="WD40_PAC1"/>
</dbReference>
<dbReference type="Pfam" id="PF00400">
    <property type="entry name" value="WD40"/>
    <property type="match status" value="5"/>
</dbReference>
<evidence type="ECO:0000256" key="10">
    <source>
        <dbReference type="SAM" id="MobiDB-lite"/>
    </source>
</evidence>
<sequence>MLSFLRASFRLDAEVCTYTDLVMSVTEPAQQSPRTQQKPQGLIDSRSLIAELKMDGILSGYGSEEEAIQQTGDVKPTTTIGRTETNQRTAGLGSDPEDEIDDINGDVFGIKESLSNQPKSEPNPSNIIDRQIITTVPHVIPAIDQSSSTSLILRPSDTEMNVNVKYSDMILPKQGPKNPFTSRKLEKMNTLNGHIEEEYINEVDFDRQQRTFHVLKYAKNPSIISSTSENPALNFVGDVHSAFKNEGMLASEMKITKAMQKKVKRKREDKGELGVFDEEEEEEEAGEDGAPRPPTKSREYKGPWAGWQDEHLEPVGPDEEEYEAAKRASTSSSIVKKQATEKGQGKREVAYGEEKSTLHAKSLHDYQGRTYMHVPTDLDVDLLSSEPPSECFLPKRCIHTWMGHTKAVSAIRLFPESGHLLLSASMDSRIKLWDVYHDGKCLRTFMGHSKAVRDVTFSNDGKQFLSAGYDRQIKLWNTETGHCVQAFSNGKIPYCVKLHPDQDKQHIFLAGMSDKKIVQYDMRSGEITQEYDQHLGPVNTITFVDENRRFVTTSDDKTMRAWDFDIPVVIKYIAEPAMHSMPAVSIHPNNKWLAMQSLDNQVLIYSADSFKQNRKKRFAGHTIAGYACEVGFSPDGKFLSSGDGSGSMVFWDWKSCRILKRLKCHDQVIISHSWLPHETSKLVTASWDGLIKLWD</sequence>
<comment type="caution">
    <text evidence="11">The sequence shown here is derived from an EMBL/GenBank/DDBJ whole genome shotgun (WGS) entry which is preliminary data.</text>
</comment>
<dbReference type="PANTHER" id="PTHR43979">
    <property type="entry name" value="PRE-MRNA-PROCESSING FACTOR 17"/>
    <property type="match status" value="1"/>
</dbReference>
<keyword evidence="4" id="KW-0747">Spliceosome</keyword>
<evidence type="ECO:0000256" key="7">
    <source>
        <dbReference type="ARBA" id="ARBA00023242"/>
    </source>
</evidence>
<evidence type="ECO:0000256" key="8">
    <source>
        <dbReference type="ARBA" id="ARBA00068146"/>
    </source>
</evidence>
<dbReference type="PROSITE" id="PS50082">
    <property type="entry name" value="WD_REPEATS_2"/>
    <property type="match status" value="4"/>
</dbReference>
<evidence type="ECO:0000256" key="3">
    <source>
        <dbReference type="ARBA" id="ARBA00022664"/>
    </source>
</evidence>
<evidence type="ECO:0000256" key="5">
    <source>
        <dbReference type="ARBA" id="ARBA00022737"/>
    </source>
</evidence>
<accession>A0A2S4UVL8</accession>
<gene>
    <name evidence="11" type="ORF">PSTT_12595</name>
</gene>
<evidence type="ECO:0000256" key="2">
    <source>
        <dbReference type="ARBA" id="ARBA00022574"/>
    </source>
</evidence>
<dbReference type="InterPro" id="IPR032847">
    <property type="entry name" value="PRPF17"/>
</dbReference>
<dbReference type="InterPro" id="IPR001680">
    <property type="entry name" value="WD40_rpt"/>
</dbReference>
<evidence type="ECO:0000256" key="4">
    <source>
        <dbReference type="ARBA" id="ARBA00022728"/>
    </source>
</evidence>
<dbReference type="PRINTS" id="PR00320">
    <property type="entry name" value="GPROTEINBRPT"/>
</dbReference>
<keyword evidence="7" id="KW-0539">Nucleus</keyword>
<dbReference type="GO" id="GO:0003729">
    <property type="term" value="F:mRNA binding"/>
    <property type="evidence" value="ECO:0007669"/>
    <property type="project" value="TreeGrafter"/>
</dbReference>
<dbReference type="PROSITE" id="PS00678">
    <property type="entry name" value="WD_REPEATS_1"/>
    <property type="match status" value="1"/>
</dbReference>
<dbReference type="Gene3D" id="2.130.10.10">
    <property type="entry name" value="YVTN repeat-like/Quinoprotein amine dehydrogenase"/>
    <property type="match status" value="1"/>
</dbReference>
<dbReference type="SUPFAM" id="SSF50978">
    <property type="entry name" value="WD40 repeat-like"/>
    <property type="match status" value="1"/>
</dbReference>
<feature type="repeat" description="WD" evidence="9">
    <location>
        <begin position="662"/>
        <end position="695"/>
    </location>
</feature>
<dbReference type="Proteomes" id="UP000239156">
    <property type="component" value="Unassembled WGS sequence"/>
</dbReference>
<dbReference type="AlphaFoldDB" id="A0A2S4UVL8"/>
<dbReference type="VEuPathDB" id="FungiDB:PSHT_08948"/>
<dbReference type="FunFam" id="2.130.10.10:FF:000034">
    <property type="entry name" value="Pre-mRNA-processing factor 17, putative"/>
    <property type="match status" value="1"/>
</dbReference>
<dbReference type="VEuPathDB" id="FungiDB:PSTT_12595"/>
<evidence type="ECO:0000256" key="9">
    <source>
        <dbReference type="PROSITE-ProRule" id="PRU00221"/>
    </source>
</evidence>
<feature type="region of interest" description="Disordered" evidence="10">
    <location>
        <begin position="68"/>
        <end position="100"/>
    </location>
</feature>
<dbReference type="GO" id="GO:0000398">
    <property type="term" value="P:mRNA splicing, via spliceosome"/>
    <property type="evidence" value="ECO:0007669"/>
    <property type="project" value="InterPro"/>
</dbReference>
<feature type="compositionally biased region" description="Basic and acidic residues" evidence="10">
    <location>
        <begin position="338"/>
        <end position="353"/>
    </location>
</feature>
<evidence type="ECO:0000256" key="1">
    <source>
        <dbReference type="ARBA" id="ARBA00004123"/>
    </source>
</evidence>
<keyword evidence="6" id="KW-0508">mRNA splicing</keyword>
<reference evidence="11" key="1">
    <citation type="submission" date="2017-12" db="EMBL/GenBank/DDBJ databases">
        <title>Gene loss provides genomic basis for host adaptation in cereal stripe rust fungi.</title>
        <authorList>
            <person name="Xia C."/>
        </authorList>
    </citation>
    <scope>NUCLEOTIDE SEQUENCE [LARGE SCALE GENOMIC DNA]</scope>
    <source>
        <strain evidence="11">93-210</strain>
    </source>
</reference>
<feature type="region of interest" description="Disordered" evidence="10">
    <location>
        <begin position="259"/>
        <end position="353"/>
    </location>
</feature>
<organism evidence="11 12">
    <name type="scientific">Puccinia striiformis</name>
    <dbReference type="NCBI Taxonomy" id="27350"/>
    <lineage>
        <taxon>Eukaryota</taxon>
        <taxon>Fungi</taxon>
        <taxon>Dikarya</taxon>
        <taxon>Basidiomycota</taxon>
        <taxon>Pucciniomycotina</taxon>
        <taxon>Pucciniomycetes</taxon>
        <taxon>Pucciniales</taxon>
        <taxon>Pucciniaceae</taxon>
        <taxon>Puccinia</taxon>
    </lineage>
</organism>
<proteinExistence type="predicted"/>